<dbReference type="Proteomes" id="UP000075714">
    <property type="component" value="Unassembled WGS sequence"/>
</dbReference>
<organism evidence="1 2">
    <name type="scientific">Gonium pectorale</name>
    <name type="common">Green alga</name>
    <dbReference type="NCBI Taxonomy" id="33097"/>
    <lineage>
        <taxon>Eukaryota</taxon>
        <taxon>Viridiplantae</taxon>
        <taxon>Chlorophyta</taxon>
        <taxon>core chlorophytes</taxon>
        <taxon>Chlorophyceae</taxon>
        <taxon>CS clade</taxon>
        <taxon>Chlamydomonadales</taxon>
        <taxon>Volvocaceae</taxon>
        <taxon>Gonium</taxon>
    </lineage>
</organism>
<evidence type="ECO:0000313" key="2">
    <source>
        <dbReference type="Proteomes" id="UP000075714"/>
    </source>
</evidence>
<comment type="caution">
    <text evidence="1">The sequence shown here is derived from an EMBL/GenBank/DDBJ whole genome shotgun (WGS) entry which is preliminary data.</text>
</comment>
<gene>
    <name evidence="1" type="ORF">GPECTOR_333g62</name>
</gene>
<name>A0A150FVL6_GONPE</name>
<dbReference type="EMBL" id="LSYV01000331">
    <property type="protein sequence ID" value="KXZ41663.1"/>
    <property type="molecule type" value="Genomic_DNA"/>
</dbReference>
<reference evidence="2" key="1">
    <citation type="journal article" date="2016" name="Nat. Commun.">
        <title>The Gonium pectorale genome demonstrates co-option of cell cycle regulation during the evolution of multicellularity.</title>
        <authorList>
            <person name="Hanschen E.R."/>
            <person name="Marriage T.N."/>
            <person name="Ferris P.J."/>
            <person name="Hamaji T."/>
            <person name="Toyoda A."/>
            <person name="Fujiyama A."/>
            <person name="Neme R."/>
            <person name="Noguchi H."/>
            <person name="Minakuchi Y."/>
            <person name="Suzuki M."/>
            <person name="Kawai-Toyooka H."/>
            <person name="Smith D.R."/>
            <person name="Sparks H."/>
            <person name="Anderson J."/>
            <person name="Bakaric R."/>
            <person name="Luria V."/>
            <person name="Karger A."/>
            <person name="Kirschner M.W."/>
            <person name="Durand P.M."/>
            <person name="Michod R.E."/>
            <person name="Nozaki H."/>
            <person name="Olson B.J."/>
        </authorList>
    </citation>
    <scope>NUCLEOTIDE SEQUENCE [LARGE SCALE GENOMIC DNA]</scope>
    <source>
        <strain evidence="2">NIES-2863</strain>
    </source>
</reference>
<evidence type="ECO:0008006" key="3">
    <source>
        <dbReference type="Google" id="ProtNLM"/>
    </source>
</evidence>
<accession>A0A150FVL6</accession>
<keyword evidence="2" id="KW-1185">Reference proteome</keyword>
<evidence type="ECO:0000313" key="1">
    <source>
        <dbReference type="EMBL" id="KXZ41663.1"/>
    </source>
</evidence>
<protein>
    <recommendedName>
        <fullName evidence="3">BTB domain-containing protein</fullName>
    </recommendedName>
</protein>
<sequence length="216" mass="23000">MEHTATRGSACTPAEEGRVTLTFPSGAALGVQVSALRNASRVLKEALTQPLTTPGVLALDDDAEGAACWAAVVQIAELSAYPLQLITWDNLECLMRLADKYNMPYISAACAEFLSRNKESLTLEAPLTSPKNVLLAATLIERQCCWDGAPPELCSVEAALESALSPLLQKRTVGCVGSETALAVATKLRALIQDKRYTTTISSTVQLRAPIQLAPT</sequence>
<dbReference type="OrthoDB" id="548967at2759"/>
<proteinExistence type="predicted"/>
<dbReference type="STRING" id="33097.A0A150FVL6"/>
<dbReference type="AlphaFoldDB" id="A0A150FVL6"/>